<name>A0A5P9VHI4_9BETA</name>
<accession>A0A5P9VHI4</accession>
<protein>
    <submittedName>
        <fullName evidence="2">Uncharacterized protein</fullName>
    </submittedName>
</protein>
<feature type="transmembrane region" description="Helical" evidence="1">
    <location>
        <begin position="6"/>
        <end position="32"/>
    </location>
</feature>
<reference evidence="2" key="1">
    <citation type="journal article" date="2018" name="BMC Genomics">
        <title>Comparative genomic, transcriptomic, and proteomic reannotation of human herpesvirus 6.</title>
        <authorList>
            <person name="Greninger A.L."/>
            <person name="Knudsen G.M."/>
            <person name="Roychoudhury P."/>
            <person name="Hanson D.J."/>
            <person name="Sedlak R.H."/>
            <person name="Xie H."/>
            <person name="Guan J."/>
            <person name="Nguyen T."/>
            <person name="Peddu V."/>
            <person name="Boeckh M."/>
            <person name="Huang M.L."/>
            <person name="Cook L."/>
            <person name="Depledge D.P."/>
            <person name="Zerr D.M."/>
            <person name="Koelle D.M."/>
            <person name="Gantt S."/>
            <person name="Yoshikawa T."/>
            <person name="Caserta M."/>
            <person name="Hill J.A."/>
            <person name="Jerome K.R."/>
        </authorList>
    </citation>
    <scope>NUCLEOTIDE SEQUENCE</scope>
    <source>
        <strain evidence="2">JHPT-D12</strain>
    </source>
</reference>
<keyword evidence="1" id="KW-1133">Transmembrane helix</keyword>
<keyword evidence="1" id="KW-0472">Membrane</keyword>
<evidence type="ECO:0000256" key="1">
    <source>
        <dbReference type="SAM" id="Phobius"/>
    </source>
</evidence>
<organism evidence="2">
    <name type="scientific">Human betaherpesvirus 6</name>
    <dbReference type="NCBI Taxonomy" id="10368"/>
    <lineage>
        <taxon>Viruses</taxon>
        <taxon>Duplodnaviria</taxon>
        <taxon>Heunggongvirae</taxon>
        <taxon>Peploviricota</taxon>
        <taxon>Herviviricetes</taxon>
        <taxon>Herpesvirales</taxon>
        <taxon>Orthoherpesviridae</taxon>
        <taxon>Betaherpesvirinae</taxon>
        <taxon>Roseolovirus</taxon>
    </lineage>
</organism>
<dbReference type="EMBL" id="KY315555">
    <property type="protein sequence ID" value="QFX53691.1"/>
    <property type="molecule type" value="Genomic_DNA"/>
</dbReference>
<evidence type="ECO:0000313" key="2">
    <source>
        <dbReference type="EMBL" id="QFX53691.1"/>
    </source>
</evidence>
<sequence length="63" mass="7759">MHVNFSRFWIFVMLRFAMCIFMMSSMFIFLFFTQIRCMLKNVDMDHLTMLKKFMNKLLPSLFS</sequence>
<keyword evidence="1" id="KW-0812">Transmembrane</keyword>
<proteinExistence type="predicted"/>